<reference evidence="1" key="1">
    <citation type="journal article" date="2023" name="Int. J. Syst. Evol. Microbiol.">
        <title>Collibacillus ludicampi gen. nov., sp. nov., a new soil bacterium of the family Alicyclobacillaceae.</title>
        <authorList>
            <person name="Jojima T."/>
            <person name="Ioku Y."/>
            <person name="Fukuta Y."/>
            <person name="Shirasaka N."/>
            <person name="Matsumura Y."/>
            <person name="Mori M."/>
        </authorList>
    </citation>
    <scope>NUCLEOTIDE SEQUENCE</scope>
    <source>
        <strain evidence="1">TP075</strain>
    </source>
</reference>
<organism evidence="1 2">
    <name type="scientific">Collibacillus ludicampi</name>
    <dbReference type="NCBI Taxonomy" id="2771369"/>
    <lineage>
        <taxon>Bacteria</taxon>
        <taxon>Bacillati</taxon>
        <taxon>Bacillota</taxon>
        <taxon>Bacilli</taxon>
        <taxon>Bacillales</taxon>
        <taxon>Alicyclobacillaceae</taxon>
        <taxon>Collibacillus</taxon>
    </lineage>
</organism>
<evidence type="ECO:0000313" key="2">
    <source>
        <dbReference type="Proteomes" id="UP001057291"/>
    </source>
</evidence>
<comment type="caution">
    <text evidence="1">The sequence shown here is derived from an EMBL/GenBank/DDBJ whole genome shotgun (WGS) entry which is preliminary data.</text>
</comment>
<proteinExistence type="predicted"/>
<sequence length="60" mass="6969">MKYVNLKPEAHRLIAKICVQAILRAQRQGILKKSVVEEVAVSFQKDLDERRETHEPDLQV</sequence>
<accession>A0AAV4LGP8</accession>
<protein>
    <submittedName>
        <fullName evidence="1">Uncharacterized protein</fullName>
    </submittedName>
</protein>
<dbReference type="AlphaFoldDB" id="A0AAV4LGP8"/>
<dbReference type="RefSeq" id="WP_282200026.1">
    <property type="nucleotide sequence ID" value="NZ_BOQE01000001.1"/>
</dbReference>
<gene>
    <name evidence="1" type="ORF">DNHGIG_25460</name>
</gene>
<dbReference type="Proteomes" id="UP001057291">
    <property type="component" value="Unassembled WGS sequence"/>
</dbReference>
<dbReference type="EMBL" id="BOQE01000001">
    <property type="protein sequence ID" value="GIM46997.1"/>
    <property type="molecule type" value="Genomic_DNA"/>
</dbReference>
<evidence type="ECO:0000313" key="1">
    <source>
        <dbReference type="EMBL" id="GIM46997.1"/>
    </source>
</evidence>
<keyword evidence="2" id="KW-1185">Reference proteome</keyword>
<name>A0AAV4LGP8_9BACL</name>